<evidence type="ECO:0000259" key="1">
    <source>
        <dbReference type="Pfam" id="PF14191"/>
    </source>
</evidence>
<dbReference type="Proteomes" id="UP000479114">
    <property type="component" value="Plasmid unnamed2"/>
</dbReference>
<evidence type="ECO:0000313" key="2">
    <source>
        <dbReference type="EMBL" id="QHW35719.1"/>
    </source>
</evidence>
<dbReference type="KEGG" id="prz:GZH47_33030"/>
<gene>
    <name evidence="2" type="ORF">GZH47_33030</name>
</gene>
<accession>A0A6C0PB60</accession>
<sequence length="160" mass="18759">MHFTIHQLKREGNIEFAFQFLSILKLRNAPFMEHNEDLDQYSFDIDSFNEVYSRDLASMGIQYSDCLLDFHKQSERILEELFGIFNMQIPDDFKGWSMSCGDIVTLQHGEHKFMKASYFCDAAGWKQINVFSGADRHAQREEIRDRARKRLAALRSGTIH</sequence>
<evidence type="ECO:0000313" key="3">
    <source>
        <dbReference type="Proteomes" id="UP000479114"/>
    </source>
</evidence>
<geneLocation type="plasmid" evidence="2 3">
    <name>unnamed2</name>
</geneLocation>
<keyword evidence="2" id="KW-0614">Plasmid</keyword>
<dbReference type="InterPro" id="IPR025923">
    <property type="entry name" value="YodL-like_dom"/>
</dbReference>
<dbReference type="EMBL" id="CP048288">
    <property type="protein sequence ID" value="QHW35719.1"/>
    <property type="molecule type" value="Genomic_DNA"/>
</dbReference>
<feature type="domain" description="YodL-like" evidence="1">
    <location>
        <begin position="3"/>
        <end position="129"/>
    </location>
</feature>
<reference evidence="2 3" key="1">
    <citation type="submission" date="2020-02" db="EMBL/GenBank/DDBJ databases">
        <title>Paenibacillus sp. nov., isolated from rhizosphere soil of tomato.</title>
        <authorList>
            <person name="Weon H.-Y."/>
            <person name="Lee S.A."/>
        </authorList>
    </citation>
    <scope>NUCLEOTIDE SEQUENCE [LARGE SCALE GENOMIC DNA]</scope>
    <source>
        <strain evidence="2 3">14171R-81</strain>
        <plasmid evidence="2 3">unnamed2</plasmid>
    </source>
</reference>
<dbReference type="AlphaFoldDB" id="A0A6C0PB60"/>
<organism evidence="2 3">
    <name type="scientific">Paenibacillus rhizovicinus</name>
    <dbReference type="NCBI Taxonomy" id="2704463"/>
    <lineage>
        <taxon>Bacteria</taxon>
        <taxon>Bacillati</taxon>
        <taxon>Bacillota</taxon>
        <taxon>Bacilli</taxon>
        <taxon>Bacillales</taxon>
        <taxon>Paenibacillaceae</taxon>
        <taxon>Paenibacillus</taxon>
    </lineage>
</organism>
<name>A0A6C0PB60_9BACL</name>
<dbReference type="RefSeq" id="WP_162645853.1">
    <property type="nucleotide sequence ID" value="NZ_CP048288.1"/>
</dbReference>
<proteinExistence type="predicted"/>
<protein>
    <recommendedName>
        <fullName evidence="1">YodL-like domain-containing protein</fullName>
    </recommendedName>
</protein>
<dbReference type="Pfam" id="PF14191">
    <property type="entry name" value="YodL"/>
    <property type="match status" value="1"/>
</dbReference>
<keyword evidence="3" id="KW-1185">Reference proteome</keyword>